<evidence type="ECO:0000313" key="2">
    <source>
        <dbReference type="Proteomes" id="UP001163821"/>
    </source>
</evidence>
<dbReference type="AlphaFoldDB" id="A0AA41Y952"/>
<protein>
    <submittedName>
        <fullName evidence="1">Uncharacterized protein</fullName>
    </submittedName>
</protein>
<keyword evidence="2" id="KW-1185">Reference proteome</keyword>
<proteinExistence type="predicted"/>
<dbReference type="Proteomes" id="UP001163821">
    <property type="component" value="Unassembled WGS sequence"/>
</dbReference>
<organism evidence="1 2">
    <name type="scientific">Gaoshiqia sediminis</name>
    <dbReference type="NCBI Taxonomy" id="2986998"/>
    <lineage>
        <taxon>Bacteria</taxon>
        <taxon>Pseudomonadati</taxon>
        <taxon>Bacteroidota</taxon>
        <taxon>Bacteroidia</taxon>
        <taxon>Marinilabiliales</taxon>
        <taxon>Prolixibacteraceae</taxon>
        <taxon>Gaoshiqia</taxon>
    </lineage>
</organism>
<sequence length="234" mass="26398">MKKILITILLLAPFLKGLPQERKLSLEGELLIHSRHLWRGMRFGETATAEPSVTIRRGAFSFNLWAAKTWDDSYAEIDLIPSCKINQFEITVFDYYNPVPGEDNTFFNLKDGRNRHSTELALTQHPSAKFPVRMMAATFFFGDKNPDNGNAYYSTYAELGCPVNMAGFQLEPILGLTPHQGYYAGKFAVINTTLQVKKNFCISPDLILPVKLSLVHNPHREKTFVALSAGIGWQ</sequence>
<dbReference type="RefSeq" id="WP_282592118.1">
    <property type="nucleotide sequence ID" value="NZ_JAPAAF010000017.1"/>
</dbReference>
<name>A0AA41Y952_9BACT</name>
<evidence type="ECO:0000313" key="1">
    <source>
        <dbReference type="EMBL" id="MCW0483517.1"/>
    </source>
</evidence>
<gene>
    <name evidence="1" type="ORF">N2K84_12305</name>
</gene>
<comment type="caution">
    <text evidence="1">The sequence shown here is derived from an EMBL/GenBank/DDBJ whole genome shotgun (WGS) entry which is preliminary data.</text>
</comment>
<accession>A0AA41Y952</accession>
<dbReference type="EMBL" id="JAPAAF010000017">
    <property type="protein sequence ID" value="MCW0483517.1"/>
    <property type="molecule type" value="Genomic_DNA"/>
</dbReference>
<reference evidence="1" key="1">
    <citation type="submission" date="2022-10" db="EMBL/GenBank/DDBJ databases">
        <title>Gaoshiqiia sediminis gen. nov., sp. nov., isolated from coastal sediment.</title>
        <authorList>
            <person name="Yu W.X."/>
            <person name="Mu D.S."/>
            <person name="Du J.Z."/>
            <person name="Liang Y.Q."/>
        </authorList>
    </citation>
    <scope>NUCLEOTIDE SEQUENCE</scope>
    <source>
        <strain evidence="1">A06</strain>
    </source>
</reference>